<dbReference type="PRINTS" id="PR00149">
    <property type="entry name" value="FUMRATELYASE"/>
</dbReference>
<dbReference type="NCBIfam" id="TIGR00838">
    <property type="entry name" value="argH"/>
    <property type="match status" value="1"/>
</dbReference>
<proteinExistence type="inferred from homology"/>
<dbReference type="AlphaFoldDB" id="A0AAE1PPK6"/>
<dbReference type="Gene3D" id="1.10.40.30">
    <property type="entry name" value="Fumarase/aspartase (C-terminal domain)"/>
    <property type="match status" value="1"/>
</dbReference>
<dbReference type="FunFam" id="1.10.40.30:FF:000001">
    <property type="entry name" value="Argininosuccinate lyase"/>
    <property type="match status" value="1"/>
</dbReference>
<dbReference type="EMBL" id="JAWZYT010001598">
    <property type="protein sequence ID" value="KAK4310777.1"/>
    <property type="molecule type" value="Genomic_DNA"/>
</dbReference>
<dbReference type="GO" id="GO:0005829">
    <property type="term" value="C:cytosol"/>
    <property type="evidence" value="ECO:0007669"/>
    <property type="project" value="TreeGrafter"/>
</dbReference>
<dbReference type="GO" id="GO:0004056">
    <property type="term" value="F:argininosuccinate lyase activity"/>
    <property type="evidence" value="ECO:0007669"/>
    <property type="project" value="InterPro"/>
</dbReference>
<evidence type="ECO:0008006" key="6">
    <source>
        <dbReference type="Google" id="ProtNLM"/>
    </source>
</evidence>
<dbReference type="GO" id="GO:0042450">
    <property type="term" value="P:L-arginine biosynthetic process via ornithine"/>
    <property type="evidence" value="ECO:0007669"/>
    <property type="project" value="InterPro"/>
</dbReference>
<evidence type="ECO:0000256" key="1">
    <source>
        <dbReference type="ARBA" id="ARBA00010755"/>
    </source>
</evidence>
<evidence type="ECO:0000259" key="3">
    <source>
        <dbReference type="Pfam" id="PF14698"/>
    </source>
</evidence>
<dbReference type="InterPro" id="IPR029419">
    <property type="entry name" value="Arg_succ_lyase_C"/>
</dbReference>
<evidence type="ECO:0000313" key="4">
    <source>
        <dbReference type="EMBL" id="KAK4310777.1"/>
    </source>
</evidence>
<dbReference type="InterPro" id="IPR024083">
    <property type="entry name" value="Fumarase/histidase_N"/>
</dbReference>
<sequence length="445" mass="49921">MEKFNASISYDKTMWKQDIKGSIAYTTALYKADLLSEDEHRTLLNGLQSIEKEWSNDSFIIQPADEDIHTANERRLKELVGDVGGKVHTGRSRNDQVATDMKLWLKDHIMNITPHLIQLIQVLVNRGEREQTILMPGYTHLQRAQPIRWSHWLLSHAWPIVSDLERLKSLYHRINTCPLGSGALAGNPFNIDRAALSQHLGFTHTTNNSLHAVSDRDFVAEYLFWSSLVSLHLSRLAEDLTLFSSREFGFVQLSDAYATGSSLMPQKKNPDSFELIRGKAGTLTGNLCGFLMVMKGLPSTYNKDLQEDKVKMFETASTLMGILQVAAGAVHTLKVDEKACLRALSEEMLATDIAYYLVKKGMPFRGAHGLAGEVTRLSEQLGVPFSNIPLQQLTKISSLFTEDVSTIWNFEHSVEQYKAKGGTALCSVNSQITDARTFIKNFTLK</sequence>
<dbReference type="InterPro" id="IPR000362">
    <property type="entry name" value="Fumarate_lyase_fam"/>
</dbReference>
<dbReference type="PANTHER" id="PTHR43814">
    <property type="entry name" value="ARGININOSUCCINATE LYASE"/>
    <property type="match status" value="1"/>
</dbReference>
<reference evidence="4" key="1">
    <citation type="submission" date="2023-11" db="EMBL/GenBank/DDBJ databases">
        <title>Genome assemblies of two species of porcelain crab, Petrolisthes cinctipes and Petrolisthes manimaculis (Anomura: Porcellanidae).</title>
        <authorList>
            <person name="Angst P."/>
        </authorList>
    </citation>
    <scope>NUCLEOTIDE SEQUENCE</scope>
    <source>
        <strain evidence="4">PB745_02</strain>
        <tissue evidence="4">Gill</tissue>
    </source>
</reference>
<dbReference type="HAMAP" id="MF_00006">
    <property type="entry name" value="Arg_succ_lyase"/>
    <property type="match status" value="1"/>
</dbReference>
<accession>A0AAE1PPK6</accession>
<comment type="caution">
    <text evidence="4">The sequence shown here is derived from an EMBL/GenBank/DDBJ whole genome shotgun (WGS) entry which is preliminary data.</text>
</comment>
<dbReference type="InterPro" id="IPR009049">
    <property type="entry name" value="Argininosuccinate_lyase"/>
</dbReference>
<organism evidence="4 5">
    <name type="scientific">Petrolisthes manimaculis</name>
    <dbReference type="NCBI Taxonomy" id="1843537"/>
    <lineage>
        <taxon>Eukaryota</taxon>
        <taxon>Metazoa</taxon>
        <taxon>Ecdysozoa</taxon>
        <taxon>Arthropoda</taxon>
        <taxon>Crustacea</taxon>
        <taxon>Multicrustacea</taxon>
        <taxon>Malacostraca</taxon>
        <taxon>Eumalacostraca</taxon>
        <taxon>Eucarida</taxon>
        <taxon>Decapoda</taxon>
        <taxon>Pleocyemata</taxon>
        <taxon>Anomura</taxon>
        <taxon>Galatheoidea</taxon>
        <taxon>Porcellanidae</taxon>
        <taxon>Petrolisthes</taxon>
    </lineage>
</organism>
<dbReference type="Gene3D" id="1.20.200.10">
    <property type="entry name" value="Fumarase/aspartase (Central domain)"/>
    <property type="match status" value="1"/>
</dbReference>
<dbReference type="CDD" id="cd01359">
    <property type="entry name" value="Argininosuccinate_lyase"/>
    <property type="match status" value="1"/>
</dbReference>
<dbReference type="InterPro" id="IPR020557">
    <property type="entry name" value="Fumarate_lyase_CS"/>
</dbReference>
<feature type="domain" description="Argininosuccinate lyase C-terminal" evidence="3">
    <location>
        <begin position="348"/>
        <end position="415"/>
    </location>
</feature>
<dbReference type="Proteomes" id="UP001292094">
    <property type="component" value="Unassembled WGS sequence"/>
</dbReference>
<evidence type="ECO:0000259" key="2">
    <source>
        <dbReference type="Pfam" id="PF00206"/>
    </source>
</evidence>
<evidence type="ECO:0000313" key="5">
    <source>
        <dbReference type="Proteomes" id="UP001292094"/>
    </source>
</evidence>
<dbReference type="FunFam" id="1.20.200.10:FF:000015">
    <property type="entry name" value="argininosuccinate lyase isoform X2"/>
    <property type="match status" value="1"/>
</dbReference>
<keyword evidence="5" id="KW-1185">Reference proteome</keyword>
<dbReference type="PROSITE" id="PS00163">
    <property type="entry name" value="FUMARATE_LYASES"/>
    <property type="match status" value="1"/>
</dbReference>
<dbReference type="InterPro" id="IPR022761">
    <property type="entry name" value="Fumarate_lyase_N"/>
</dbReference>
<dbReference type="PRINTS" id="PR00145">
    <property type="entry name" value="ARGSUCLYASE"/>
</dbReference>
<dbReference type="Pfam" id="PF00206">
    <property type="entry name" value="Lyase_1"/>
    <property type="match status" value="1"/>
</dbReference>
<dbReference type="FunFam" id="1.10.275.10:FF:000002">
    <property type="entry name" value="Argininosuccinate lyase"/>
    <property type="match status" value="1"/>
</dbReference>
<dbReference type="Pfam" id="PF14698">
    <property type="entry name" value="ASL_C2"/>
    <property type="match status" value="1"/>
</dbReference>
<dbReference type="PANTHER" id="PTHR43814:SF1">
    <property type="entry name" value="ARGININOSUCCINATE LYASE"/>
    <property type="match status" value="1"/>
</dbReference>
<protein>
    <recommendedName>
        <fullName evidence="6">Argininosuccinate lyase</fullName>
    </recommendedName>
</protein>
<gene>
    <name evidence="4" type="ORF">Pmani_017678</name>
</gene>
<dbReference type="SUPFAM" id="SSF48557">
    <property type="entry name" value="L-aspartase-like"/>
    <property type="match status" value="1"/>
</dbReference>
<feature type="domain" description="Fumarate lyase N-terminal" evidence="2">
    <location>
        <begin position="1"/>
        <end position="285"/>
    </location>
</feature>
<dbReference type="Gene3D" id="1.10.275.10">
    <property type="entry name" value="Fumarase/aspartase (N-terminal domain)"/>
    <property type="match status" value="1"/>
</dbReference>
<name>A0AAE1PPK6_9EUCA</name>
<dbReference type="InterPro" id="IPR008948">
    <property type="entry name" value="L-Aspartase-like"/>
</dbReference>
<comment type="similarity">
    <text evidence="1">Belongs to the lyase 1 family. Argininosuccinate lyase subfamily.</text>
</comment>